<organism evidence="1">
    <name type="scientific">Arcobacter sp. AZ-2023</name>
    <dbReference type="NCBI Taxonomy" id="3074453"/>
    <lineage>
        <taxon>Bacteria</taxon>
        <taxon>Pseudomonadati</taxon>
        <taxon>Campylobacterota</taxon>
        <taxon>Epsilonproteobacteria</taxon>
        <taxon>Campylobacterales</taxon>
        <taxon>Arcobacteraceae</taxon>
        <taxon>Arcobacter</taxon>
    </lineage>
</organism>
<gene>
    <name evidence="1" type="ORF">RJG54_08665</name>
</gene>
<reference evidence="1" key="1">
    <citation type="submission" date="2023-09" db="EMBL/GenBank/DDBJ databases">
        <title>Arcobacter tbilisiensis sp. nov. isolated from chicken meat in Tbilisi, Georgia.</title>
        <authorList>
            <person name="Matthias R."/>
            <person name="Zautner A.E."/>
        </authorList>
    </citation>
    <scope>NUCLEOTIDE SEQUENCE</scope>
    <source>
        <strain evidence="1">LEO 107</strain>
    </source>
</reference>
<dbReference type="AlphaFoldDB" id="A0AA96CUU2"/>
<sequence length="197" mass="22882">MLKIFTYAIFCLFFIGCSNKEPKITLKDFPYYDANKANIYFTNKADNVSFMQAANGDTRVVDFSYKIVGAKETVSGTNCYGQYSYIALDEGVYSIQLFGVGFQLFGKREDHRDLEKYFKKGESYFFKIYGSSDNKTTTKQIFSFTGVFSDKDLQLALVEIKKDEALKYLNNGLNFDRHRFSKRAEDNPIDEDCKRWY</sequence>
<proteinExistence type="predicted"/>
<accession>A0AA96CUU2</accession>
<protein>
    <recommendedName>
        <fullName evidence="2">Lipoprotein</fullName>
    </recommendedName>
</protein>
<dbReference type="EMBL" id="CP134846">
    <property type="protein sequence ID" value="WNL16282.1"/>
    <property type="molecule type" value="Genomic_DNA"/>
</dbReference>
<evidence type="ECO:0008006" key="2">
    <source>
        <dbReference type="Google" id="ProtNLM"/>
    </source>
</evidence>
<dbReference type="PROSITE" id="PS51257">
    <property type="entry name" value="PROKAR_LIPOPROTEIN"/>
    <property type="match status" value="1"/>
</dbReference>
<name>A0AA96CUU2_9BACT</name>
<evidence type="ECO:0000313" key="1">
    <source>
        <dbReference type="EMBL" id="WNL16282.1"/>
    </source>
</evidence>